<dbReference type="Proteomes" id="UP000799772">
    <property type="component" value="Unassembled WGS sequence"/>
</dbReference>
<dbReference type="GO" id="GO:0006289">
    <property type="term" value="P:nucleotide-excision repair"/>
    <property type="evidence" value="ECO:0007669"/>
    <property type="project" value="InterPro"/>
</dbReference>
<comment type="subunit">
    <text evidence="1">Component of the 7-subunit TFIIH core complex.</text>
</comment>
<dbReference type="Pfam" id="PF06331">
    <property type="entry name" value="Tfb5"/>
    <property type="match status" value="1"/>
</dbReference>
<evidence type="ECO:0000256" key="1">
    <source>
        <dbReference type="RuleBase" id="RU368032"/>
    </source>
</evidence>
<keyword evidence="1" id="KW-0234">DNA repair</keyword>
<keyword evidence="1" id="KW-0227">DNA damage</keyword>
<comment type="subcellular location">
    <subcellularLocation>
        <location evidence="1">Nucleus</location>
    </subcellularLocation>
</comment>
<sequence>MVKAVKDASFNVKDYETVADMVLPGVLIQCDASIKAIINKIDSQYHEFILEDLDDEAVIIKESKLAELKIKLKEALKDTVREAEESGSD</sequence>
<dbReference type="Gene3D" id="3.30.70.1220">
    <property type="entry name" value="TFB5-like"/>
    <property type="match status" value="1"/>
</dbReference>
<keyword evidence="1" id="KW-0805">Transcription regulation</keyword>
<keyword evidence="4" id="KW-1185">Reference proteome</keyword>
<protein>
    <recommendedName>
        <fullName evidence="1">General transcription and DNA repair factor IIH subunit TFB5</fullName>
    </recommendedName>
</protein>
<dbReference type="GO" id="GO:0006367">
    <property type="term" value="P:transcription initiation at RNA polymerase II promoter"/>
    <property type="evidence" value="ECO:0007669"/>
    <property type="project" value="UniProtKB-UniRule"/>
</dbReference>
<dbReference type="EMBL" id="ML978129">
    <property type="protein sequence ID" value="KAF2096561.1"/>
    <property type="molecule type" value="Genomic_DNA"/>
</dbReference>
<dbReference type="OrthoDB" id="354at2759"/>
<dbReference type="GO" id="GO:0000439">
    <property type="term" value="C:transcription factor TFIIH core complex"/>
    <property type="evidence" value="ECO:0007669"/>
    <property type="project" value="UniProtKB-UniRule"/>
</dbReference>
<organism evidence="3 4">
    <name type="scientific">Rhizodiscina lignyota</name>
    <dbReference type="NCBI Taxonomy" id="1504668"/>
    <lineage>
        <taxon>Eukaryota</taxon>
        <taxon>Fungi</taxon>
        <taxon>Dikarya</taxon>
        <taxon>Ascomycota</taxon>
        <taxon>Pezizomycotina</taxon>
        <taxon>Dothideomycetes</taxon>
        <taxon>Pleosporomycetidae</taxon>
        <taxon>Aulographales</taxon>
        <taxon>Rhizodiscinaceae</taxon>
        <taxon>Rhizodiscina</taxon>
    </lineage>
</organism>
<gene>
    <name evidence="3" type="ORF">NA57DRAFT_78166</name>
</gene>
<feature type="coiled-coil region" evidence="2">
    <location>
        <begin position="58"/>
        <end position="85"/>
    </location>
</feature>
<proteinExistence type="inferred from homology"/>
<evidence type="ECO:0000256" key="2">
    <source>
        <dbReference type="SAM" id="Coils"/>
    </source>
</evidence>
<accession>A0A9P4I7D8</accession>
<dbReference type="SUPFAM" id="SSF142897">
    <property type="entry name" value="TFB5-like"/>
    <property type="match status" value="1"/>
</dbReference>
<keyword evidence="1" id="KW-0804">Transcription</keyword>
<dbReference type="InterPro" id="IPR035935">
    <property type="entry name" value="TFB5-like_sf"/>
</dbReference>
<keyword evidence="2" id="KW-0175">Coiled coil</keyword>
<evidence type="ECO:0000313" key="3">
    <source>
        <dbReference type="EMBL" id="KAF2096561.1"/>
    </source>
</evidence>
<dbReference type="AlphaFoldDB" id="A0A9P4I7D8"/>
<name>A0A9P4I7D8_9PEZI</name>
<comment type="similarity">
    <text evidence="1">Belongs to the TFB5 family.</text>
</comment>
<dbReference type="InterPro" id="IPR009400">
    <property type="entry name" value="TFIIH_TTDA/Tfb5"/>
</dbReference>
<dbReference type="SMART" id="SM01395">
    <property type="entry name" value="Tbf5"/>
    <property type="match status" value="1"/>
</dbReference>
<comment type="function">
    <text evidence="1">In NER, TFIIH acts by opening DNA around the lesion to allow the excision of the damaged oligonucleotide and its replacement by a new DNA fragment. In transcription, TFIIH has an essential role in transcription initiation. When the pre-initiation complex (PIC) has been established, TFIIH is required for promoter opening and promoter escape.</text>
</comment>
<evidence type="ECO:0000313" key="4">
    <source>
        <dbReference type="Proteomes" id="UP000799772"/>
    </source>
</evidence>
<comment type="caution">
    <text evidence="3">The sequence shown here is derived from an EMBL/GenBank/DDBJ whole genome shotgun (WGS) entry which is preliminary data.</text>
</comment>
<keyword evidence="1" id="KW-0539">Nucleus</keyword>
<reference evidence="3" key="1">
    <citation type="journal article" date="2020" name="Stud. Mycol.">
        <title>101 Dothideomycetes genomes: a test case for predicting lifestyles and emergence of pathogens.</title>
        <authorList>
            <person name="Haridas S."/>
            <person name="Albert R."/>
            <person name="Binder M."/>
            <person name="Bloem J."/>
            <person name="Labutti K."/>
            <person name="Salamov A."/>
            <person name="Andreopoulos B."/>
            <person name="Baker S."/>
            <person name="Barry K."/>
            <person name="Bills G."/>
            <person name="Bluhm B."/>
            <person name="Cannon C."/>
            <person name="Castanera R."/>
            <person name="Culley D."/>
            <person name="Daum C."/>
            <person name="Ezra D."/>
            <person name="Gonzalez J."/>
            <person name="Henrissat B."/>
            <person name="Kuo A."/>
            <person name="Liang C."/>
            <person name="Lipzen A."/>
            <person name="Lutzoni F."/>
            <person name="Magnuson J."/>
            <person name="Mondo S."/>
            <person name="Nolan M."/>
            <person name="Ohm R."/>
            <person name="Pangilinan J."/>
            <person name="Park H.-J."/>
            <person name="Ramirez L."/>
            <person name="Alfaro M."/>
            <person name="Sun H."/>
            <person name="Tritt A."/>
            <person name="Yoshinaga Y."/>
            <person name="Zwiers L.-H."/>
            <person name="Turgeon B."/>
            <person name="Goodwin S."/>
            <person name="Spatafora J."/>
            <person name="Crous P."/>
            <person name="Grigoriev I."/>
        </authorList>
    </citation>
    <scope>NUCLEOTIDE SEQUENCE</scope>
    <source>
        <strain evidence="3">CBS 133067</strain>
    </source>
</reference>